<accession>Q4R161</accession>
<dbReference type="AGR" id="WB:WBGene00044495"/>
<dbReference type="GO" id="GO:0008270">
    <property type="term" value="F:zinc ion binding"/>
    <property type="evidence" value="ECO:0007669"/>
    <property type="project" value="UniProtKB-KW"/>
</dbReference>
<dbReference type="PaxDb" id="6239-Y54G2A.40"/>
<evidence type="ECO:0000259" key="4">
    <source>
        <dbReference type="PROSITE" id="PS50089"/>
    </source>
</evidence>
<dbReference type="AlphaFoldDB" id="Q4R161"/>
<evidence type="ECO:0000256" key="3">
    <source>
        <dbReference type="PROSITE-ProRule" id="PRU00175"/>
    </source>
</evidence>
<gene>
    <name evidence="5" type="ORF">CELE_Y54G2A.40</name>
    <name evidence="5 7" type="ORF">Y54G2A.40</name>
</gene>
<reference evidence="5 6" key="1">
    <citation type="journal article" date="1998" name="Science">
        <title>Genome sequence of the nematode C. elegans: a platform for investigating biology.</title>
        <authorList>
            <consortium name="The C. elegans sequencing consortium"/>
            <person name="Sulson J.E."/>
            <person name="Waterston R."/>
        </authorList>
    </citation>
    <scope>NUCLEOTIDE SEQUENCE [LARGE SCALE GENOMIC DNA]</scope>
    <source>
        <strain evidence="5 6">Bristol N2</strain>
    </source>
</reference>
<dbReference type="Bgee" id="WBGene00044495">
    <property type="expression patterns" value="Expressed in embryo and 2 other cell types or tissues"/>
</dbReference>
<protein>
    <submittedName>
        <fullName evidence="5">RING-type domain-containing protein</fullName>
    </submittedName>
</protein>
<evidence type="ECO:0000256" key="2">
    <source>
        <dbReference type="ARBA" id="ARBA00022833"/>
    </source>
</evidence>
<dbReference type="PROSITE" id="PS50089">
    <property type="entry name" value="ZF_RING_2"/>
    <property type="match status" value="1"/>
</dbReference>
<evidence type="ECO:0000256" key="1">
    <source>
        <dbReference type="ARBA" id="ARBA00022771"/>
    </source>
</evidence>
<organism evidence="5 6">
    <name type="scientific">Caenorhabditis elegans</name>
    <dbReference type="NCBI Taxonomy" id="6239"/>
    <lineage>
        <taxon>Eukaryota</taxon>
        <taxon>Metazoa</taxon>
        <taxon>Ecdysozoa</taxon>
        <taxon>Nematoda</taxon>
        <taxon>Chromadorea</taxon>
        <taxon>Rhabditida</taxon>
        <taxon>Rhabditina</taxon>
        <taxon>Rhabditomorpha</taxon>
        <taxon>Rhabditoidea</taxon>
        <taxon>Rhabditidae</taxon>
        <taxon>Peloderinae</taxon>
        <taxon>Caenorhabditis</taxon>
    </lineage>
</organism>
<dbReference type="InParanoid" id="Q4R161"/>
<feature type="domain" description="RING-type" evidence="4">
    <location>
        <begin position="9"/>
        <end position="51"/>
    </location>
</feature>
<dbReference type="EMBL" id="BX284604">
    <property type="protein sequence ID" value="CCD83528.2"/>
    <property type="molecule type" value="Genomic_DNA"/>
</dbReference>
<dbReference type="WormBase" id="Y54G2A.40">
    <property type="protein sequence ID" value="CE52064"/>
    <property type="gene ID" value="WBGene00044495"/>
</dbReference>
<keyword evidence="2" id="KW-0862">Zinc</keyword>
<name>Q4R161_CAEEL</name>
<evidence type="ECO:0000313" key="7">
    <source>
        <dbReference type="WormBase" id="Y54G2A.40"/>
    </source>
</evidence>
<dbReference type="UCSC" id="Y54G2A.40">
    <property type="organism name" value="c. elegans"/>
</dbReference>
<proteinExistence type="predicted"/>
<keyword evidence="1 3" id="KW-0863">Zinc-finger</keyword>
<keyword evidence="6" id="KW-1185">Reference proteome</keyword>
<dbReference type="HOGENOM" id="CLU_398088_0_0_1"/>
<dbReference type="OrthoDB" id="5854969at2759"/>
<sequence>MFHLASLICSGCEDGETNQFYDNLEKRQCYCSCQHSLCTQCFNKYKNCPICAKPLVRTENYAARQIYEQFKENPMIVFNKWWCSIQNTDAPEMCPSCHVDRRKFHWCIECEMKLENSEAKFRRARIFPRTDLQKQLCKISGVRFGFAIFASRVICSDCVLQDHDGHHIVSVKNLYAAMMNDKSITGSATQVATQFLWSEIAERSGKCLLRTMRLKRACLKLFWTARAPSYNIFSVDQSKFFEPLVQMSDDYIDRVRKNVEHQFVCANSPWKNCNCTQIMRKMQELALKNQIEKRYVEIVSELELQEITECPLKMERVQDLLDKSNKMSRMQLHKLYTVFCWNYYRTDTYELFNETDRKPLICSQCKVSTCFECYNRLYNECGFCECSIMAVFLKYKDDVEARTNHEALELLKFYKENCIEVLEEWWASDAFQLGFCLSCSSYSEDLEICVYCELVLRRSVLRTDAESPDNFKKGMKIRFNYKWLGGLPLRWQCSDCVDRLFKEDQGAWKQGCNHFLQRRSPIKITKEYAEHNCKATVIRLKEIKNYGFALKSATFRLVFKILRAGIEEKGHFRNGISQTYWLLYSRIQYFLRNSLNGRKSVEMEELKVNISRLIGELKAHSYRNE</sequence>
<dbReference type="FunCoup" id="Q4R161">
    <property type="interactions" value="155"/>
</dbReference>
<evidence type="ECO:0000313" key="5">
    <source>
        <dbReference type="EMBL" id="CCD83528.2"/>
    </source>
</evidence>
<dbReference type="InterPro" id="IPR001841">
    <property type="entry name" value="Znf_RING"/>
</dbReference>
<keyword evidence="1 3" id="KW-0479">Metal-binding</keyword>
<dbReference type="eggNOG" id="ENOG502TGA8">
    <property type="taxonomic scope" value="Eukaryota"/>
</dbReference>
<evidence type="ECO:0000313" key="6">
    <source>
        <dbReference type="Proteomes" id="UP000001940"/>
    </source>
</evidence>
<dbReference type="Proteomes" id="UP000001940">
    <property type="component" value="Chromosome IV"/>
</dbReference>